<dbReference type="Proteomes" id="UP001634154">
    <property type="component" value="Unassembled WGS sequence"/>
</dbReference>
<dbReference type="RefSeq" id="WP_409355809.1">
    <property type="nucleotide sequence ID" value="NZ_JBJXVJ010000001.1"/>
</dbReference>
<comment type="caution">
    <text evidence="2">The sequence shown here is derived from an EMBL/GenBank/DDBJ whole genome shotgun (WGS) entry which is preliminary data.</text>
</comment>
<reference evidence="2 3" key="1">
    <citation type="submission" date="2024-12" db="EMBL/GenBank/DDBJ databases">
        <title>Draft genome sequence of Chryseobacterium kwangjuense AG447.</title>
        <authorList>
            <person name="Cheptsov V.S."/>
            <person name="Belov A."/>
            <person name="Zavarzina A.G."/>
        </authorList>
    </citation>
    <scope>NUCLEOTIDE SEQUENCE [LARGE SCALE GENOMIC DNA]</scope>
    <source>
        <strain evidence="2 3">AG447</strain>
    </source>
</reference>
<organism evidence="2 3">
    <name type="scientific">Chryseobacterium kwangjuense</name>
    <dbReference type="NCBI Taxonomy" id="267125"/>
    <lineage>
        <taxon>Bacteria</taxon>
        <taxon>Pseudomonadati</taxon>
        <taxon>Bacteroidota</taxon>
        <taxon>Flavobacteriia</taxon>
        <taxon>Flavobacteriales</taxon>
        <taxon>Weeksellaceae</taxon>
        <taxon>Chryseobacterium group</taxon>
        <taxon>Chryseobacterium</taxon>
    </lineage>
</organism>
<dbReference type="EMBL" id="JBJXVJ010000001">
    <property type="protein sequence ID" value="MFN1216124.1"/>
    <property type="molecule type" value="Genomic_DNA"/>
</dbReference>
<proteinExistence type="predicted"/>
<evidence type="ECO:0000313" key="2">
    <source>
        <dbReference type="EMBL" id="MFN1216124.1"/>
    </source>
</evidence>
<keyword evidence="3" id="KW-1185">Reference proteome</keyword>
<protein>
    <submittedName>
        <fullName evidence="2">Uncharacterized protein</fullName>
    </submittedName>
</protein>
<gene>
    <name evidence="2" type="ORF">ACKW6Q_03970</name>
</gene>
<sequence length="48" mass="5644">MRTVKKYSSFKQLKSSEHEALDKASADKKHKKFEIFIKSLQQSSDKKK</sequence>
<feature type="compositionally biased region" description="Basic and acidic residues" evidence="1">
    <location>
        <begin position="14"/>
        <end position="27"/>
    </location>
</feature>
<name>A0ABW9JYI6_9FLAO</name>
<evidence type="ECO:0000256" key="1">
    <source>
        <dbReference type="SAM" id="MobiDB-lite"/>
    </source>
</evidence>
<accession>A0ABW9JYI6</accession>
<feature type="region of interest" description="Disordered" evidence="1">
    <location>
        <begin position="1"/>
        <end position="28"/>
    </location>
</feature>
<evidence type="ECO:0000313" key="3">
    <source>
        <dbReference type="Proteomes" id="UP001634154"/>
    </source>
</evidence>